<dbReference type="PANTHER" id="PTHR28161:SF1">
    <property type="entry name" value="ATP SYNTHASE SUBUNIT F, MITOCHONDRIAL"/>
    <property type="match status" value="1"/>
</dbReference>
<dbReference type="Pfam" id="PF10791">
    <property type="entry name" value="F1F0-ATPsyn_F"/>
    <property type="match status" value="1"/>
</dbReference>
<accession>A0A1X7R2B3</accession>
<reference evidence="1 2" key="1">
    <citation type="submission" date="2017-04" db="EMBL/GenBank/DDBJ databases">
        <authorList>
            <person name="Afonso C.L."/>
            <person name="Miller P.J."/>
            <person name="Scott M.A."/>
            <person name="Spackman E."/>
            <person name="Goraichik I."/>
            <person name="Dimitrov K.M."/>
            <person name="Suarez D.L."/>
            <person name="Swayne D.E."/>
        </authorList>
    </citation>
    <scope>NUCLEOTIDE SEQUENCE [LARGE SCALE GENOMIC DNA]</scope>
</reference>
<dbReference type="InterPro" id="IPR019727">
    <property type="entry name" value="ATP_synth_F0_fsu_mt_fun"/>
</dbReference>
<gene>
    <name evidence="1" type="ORF">KASA_0O02321G</name>
</gene>
<dbReference type="GO" id="GO:0046933">
    <property type="term" value="F:proton-transporting ATP synthase activity, rotational mechanism"/>
    <property type="evidence" value="ECO:0007669"/>
    <property type="project" value="TreeGrafter"/>
</dbReference>
<keyword evidence="2" id="KW-1185">Reference proteome</keyword>
<dbReference type="Proteomes" id="UP000196158">
    <property type="component" value="Unassembled WGS sequence"/>
</dbReference>
<sequence>MIFSRRLSTLIPPKVVSAKQLGNAPNAKRVANMVSFYKSLPQGSAPASQGKGIVNWYKAKYFDGDKASGKPLLHLVFGLAAFGYSMEYYFHLRHHKGGEEEH</sequence>
<dbReference type="PANTHER" id="PTHR28161">
    <property type="entry name" value="ATP SYNTHASE SUBUNIT F, MITOCHONDRIAL"/>
    <property type="match status" value="1"/>
</dbReference>
<name>A0A1X7R2B3_9SACH</name>
<organism evidence="1 2">
    <name type="scientific">Maudiozyma saulgeensis</name>
    <dbReference type="NCBI Taxonomy" id="1789683"/>
    <lineage>
        <taxon>Eukaryota</taxon>
        <taxon>Fungi</taxon>
        <taxon>Dikarya</taxon>
        <taxon>Ascomycota</taxon>
        <taxon>Saccharomycotina</taxon>
        <taxon>Saccharomycetes</taxon>
        <taxon>Saccharomycetales</taxon>
        <taxon>Saccharomycetaceae</taxon>
        <taxon>Maudiozyma</taxon>
    </lineage>
</organism>
<proteinExistence type="predicted"/>
<dbReference type="EMBL" id="FXLY01000004">
    <property type="protein sequence ID" value="SMN19664.1"/>
    <property type="molecule type" value="Genomic_DNA"/>
</dbReference>
<evidence type="ECO:0000313" key="1">
    <source>
        <dbReference type="EMBL" id="SMN19664.1"/>
    </source>
</evidence>
<dbReference type="AlphaFoldDB" id="A0A1X7R2B3"/>
<evidence type="ECO:0000313" key="2">
    <source>
        <dbReference type="Proteomes" id="UP000196158"/>
    </source>
</evidence>
<dbReference type="STRING" id="1789683.A0A1X7R2B3"/>
<protein>
    <submittedName>
        <fullName evidence="1">Similar to Saccharomyces cerevisiae YDR377W ATP17 Subunit f of the F0 sector of mitochondrial F1F0 ATP synthase</fullName>
    </submittedName>
</protein>
<dbReference type="OrthoDB" id="5561579at2759"/>